<proteinExistence type="inferred from homology"/>
<feature type="active site" description="Charge relay system" evidence="10">
    <location>
        <position position="87"/>
    </location>
</feature>
<dbReference type="GO" id="GO:0006729">
    <property type="term" value="P:tetrahydrobiopterin biosynthetic process"/>
    <property type="evidence" value="ECO:0007669"/>
    <property type="project" value="UniProtKB-KW"/>
</dbReference>
<protein>
    <recommendedName>
        <fullName evidence="4 9">6-pyruvoyl tetrahydrobiopterin synthase</fullName>
        <shortName evidence="9">PTP synthase</shortName>
        <shortName evidence="9">PTPS</shortName>
        <ecNumber evidence="3 9">4.2.3.12</ecNumber>
    </recommendedName>
</protein>
<dbReference type="EC" id="4.2.3.12" evidence="3 9"/>
<keyword evidence="13" id="KW-1185">Reference proteome</keyword>
<comment type="similarity">
    <text evidence="2 9">Belongs to the PTPS family.</text>
</comment>
<dbReference type="PANTHER" id="PTHR12589:SF7">
    <property type="entry name" value="6-PYRUVOYL TETRAHYDROBIOPTERIN SYNTHASE"/>
    <property type="match status" value="1"/>
</dbReference>
<dbReference type="InterPro" id="IPR022469">
    <property type="entry name" value="PTPS_His_AS"/>
</dbReference>
<comment type="caution">
    <text evidence="12">The sequence shown here is derived from an EMBL/GenBank/DDBJ whole genome shotgun (WGS) entry which is preliminary data.</text>
</comment>
<dbReference type="CDD" id="cd00470">
    <property type="entry name" value="PTPS"/>
    <property type="match status" value="1"/>
</dbReference>
<evidence type="ECO:0000313" key="13">
    <source>
        <dbReference type="Proteomes" id="UP001159042"/>
    </source>
</evidence>
<feature type="active site" description="Proton acceptor" evidence="10">
    <location>
        <position position="40"/>
    </location>
</feature>
<reference evidence="12 13" key="1">
    <citation type="journal article" date="2023" name="Insect Mol. Biol.">
        <title>Genome sequencing provides insights into the evolution of gene families encoding plant cell wall-degrading enzymes in longhorned beetles.</title>
        <authorList>
            <person name="Shin N.R."/>
            <person name="Okamura Y."/>
            <person name="Kirsch R."/>
            <person name="Pauchet Y."/>
        </authorList>
    </citation>
    <scope>NUCLEOTIDE SEQUENCE [LARGE SCALE GENOMIC DNA]</scope>
    <source>
        <strain evidence="12">EAD_L_NR</strain>
    </source>
</reference>
<evidence type="ECO:0000256" key="7">
    <source>
        <dbReference type="ARBA" id="ARBA00023007"/>
    </source>
</evidence>
<keyword evidence="8 9" id="KW-0456">Lyase</keyword>
<dbReference type="GO" id="GO:0003874">
    <property type="term" value="F:6-pyruvoyltetrahydropterin synthase activity"/>
    <property type="evidence" value="ECO:0007669"/>
    <property type="project" value="UniProtKB-EC"/>
</dbReference>
<dbReference type="Pfam" id="PF01242">
    <property type="entry name" value="PTPS"/>
    <property type="match status" value="1"/>
</dbReference>
<feature type="binding site" evidence="11">
    <location>
        <position position="48"/>
    </location>
    <ligand>
        <name>Zn(2+)</name>
        <dbReference type="ChEBI" id="CHEBI:29105"/>
    </ligand>
</feature>
<comment type="catalytic activity">
    <reaction evidence="9">
        <text>7,8-dihydroneopterin 3'-triphosphate = 6-pyruvoyl-5,6,7,8-tetrahydropterin + triphosphate + H(+)</text>
        <dbReference type="Rhea" id="RHEA:22048"/>
        <dbReference type="ChEBI" id="CHEBI:15378"/>
        <dbReference type="ChEBI" id="CHEBI:18036"/>
        <dbReference type="ChEBI" id="CHEBI:58462"/>
        <dbReference type="ChEBI" id="CHEBI:136564"/>
        <dbReference type="EC" id="4.2.3.12"/>
    </reaction>
</comment>
<sequence>MDEVRNPKAYQTRRITFSACHRLHSPHLSDEENKNVFGKCNHVNGHGHNYIVKVTLFGEIHPKTGMIMNMTELKKFMEEAIMKPMDHKNLDKDVEYFVTRPSTTENLTVFIWRQMKRVMHQPELLYEVEVYETENNIVKYRGE</sequence>
<evidence type="ECO:0000256" key="6">
    <source>
        <dbReference type="ARBA" id="ARBA00022833"/>
    </source>
</evidence>
<dbReference type="GO" id="GO:0046872">
    <property type="term" value="F:metal ion binding"/>
    <property type="evidence" value="ECO:0007669"/>
    <property type="project" value="UniProtKB-KW"/>
</dbReference>
<name>A0AAV8VII6_9CUCU</name>
<dbReference type="PANTHER" id="PTHR12589">
    <property type="entry name" value="PYRUVOYL TETRAHYDROBIOPTERIN SYNTHASE"/>
    <property type="match status" value="1"/>
</dbReference>
<keyword evidence="7 9" id="KW-0783">Tetrahydrobiopterin biosynthesis</keyword>
<dbReference type="NCBIfam" id="TIGR00039">
    <property type="entry name" value="6PTHBS"/>
    <property type="match status" value="1"/>
</dbReference>
<dbReference type="InterPro" id="IPR007115">
    <property type="entry name" value="6-PTP_synth/QueD"/>
</dbReference>
<organism evidence="12 13">
    <name type="scientific">Exocentrus adspersus</name>
    <dbReference type="NCBI Taxonomy" id="1586481"/>
    <lineage>
        <taxon>Eukaryota</taxon>
        <taxon>Metazoa</taxon>
        <taxon>Ecdysozoa</taxon>
        <taxon>Arthropoda</taxon>
        <taxon>Hexapoda</taxon>
        <taxon>Insecta</taxon>
        <taxon>Pterygota</taxon>
        <taxon>Neoptera</taxon>
        <taxon>Endopterygota</taxon>
        <taxon>Coleoptera</taxon>
        <taxon>Polyphaga</taxon>
        <taxon>Cucujiformia</taxon>
        <taxon>Chrysomeloidea</taxon>
        <taxon>Cerambycidae</taxon>
        <taxon>Lamiinae</taxon>
        <taxon>Acanthocinini</taxon>
        <taxon>Exocentrus</taxon>
    </lineage>
</organism>
<evidence type="ECO:0000256" key="2">
    <source>
        <dbReference type="ARBA" id="ARBA00009164"/>
    </source>
</evidence>
<dbReference type="AlphaFoldDB" id="A0AAV8VII6"/>
<keyword evidence="6 9" id="KW-0862">Zinc</keyword>
<feature type="binding site" evidence="11">
    <location>
        <position position="21"/>
    </location>
    <ligand>
        <name>Zn(2+)</name>
        <dbReference type="ChEBI" id="CHEBI:29105"/>
    </ligand>
</feature>
<evidence type="ECO:0000256" key="10">
    <source>
        <dbReference type="PIRSR" id="PIRSR006113-1"/>
    </source>
</evidence>
<evidence type="ECO:0000256" key="5">
    <source>
        <dbReference type="ARBA" id="ARBA00022723"/>
    </source>
</evidence>
<dbReference type="Gene3D" id="3.30.479.10">
    <property type="entry name" value="6-pyruvoyl tetrahydropterin synthase/QueD"/>
    <property type="match status" value="1"/>
</dbReference>
<evidence type="ECO:0000256" key="4">
    <source>
        <dbReference type="ARBA" id="ARBA00015587"/>
    </source>
</evidence>
<dbReference type="FunFam" id="3.30.479.10:FF:000003">
    <property type="entry name" value="6-pyruvoyl tetrahydrobiopterin synthase"/>
    <property type="match status" value="1"/>
</dbReference>
<dbReference type="PIRSF" id="PIRSF006113">
    <property type="entry name" value="PTP_synth"/>
    <property type="match status" value="1"/>
</dbReference>
<accession>A0AAV8VII6</accession>
<evidence type="ECO:0000313" key="12">
    <source>
        <dbReference type="EMBL" id="KAJ8913701.1"/>
    </source>
</evidence>
<dbReference type="GO" id="GO:0005739">
    <property type="term" value="C:mitochondrion"/>
    <property type="evidence" value="ECO:0007669"/>
    <property type="project" value="TreeGrafter"/>
</dbReference>
<evidence type="ECO:0000256" key="11">
    <source>
        <dbReference type="PIRSR" id="PIRSR006113-2"/>
    </source>
</evidence>
<evidence type="ECO:0000256" key="9">
    <source>
        <dbReference type="PIRNR" id="PIRNR006113"/>
    </source>
</evidence>
<keyword evidence="5 9" id="KW-0479">Metal-binding</keyword>
<dbReference type="Proteomes" id="UP001159042">
    <property type="component" value="Unassembled WGS sequence"/>
</dbReference>
<comment type="pathway">
    <text evidence="1 9">Cofactor biosynthesis; tetrahydrobiopterin biosynthesis; tetrahydrobiopterin from 7,8-dihydroneopterin triphosphate: step 1/3.</text>
</comment>
<feature type="active site" description="Charge relay system" evidence="10">
    <location>
        <position position="132"/>
    </location>
</feature>
<dbReference type="SUPFAM" id="SSF55620">
    <property type="entry name" value="Tetrahydrobiopterin biosynthesis enzymes-like"/>
    <property type="match status" value="1"/>
</dbReference>
<evidence type="ECO:0000256" key="8">
    <source>
        <dbReference type="ARBA" id="ARBA00023239"/>
    </source>
</evidence>
<feature type="binding site" evidence="11">
    <location>
        <position position="46"/>
    </location>
    <ligand>
        <name>Zn(2+)</name>
        <dbReference type="ChEBI" id="CHEBI:29105"/>
    </ligand>
</feature>
<comment type="cofactor">
    <cofactor evidence="9 11">
        <name>Zn(2+)</name>
        <dbReference type="ChEBI" id="CHEBI:29105"/>
    </cofactor>
    <text evidence="9 11">Binds 1 zinc ion per subunit.</text>
</comment>
<evidence type="ECO:0000256" key="1">
    <source>
        <dbReference type="ARBA" id="ARBA00005126"/>
    </source>
</evidence>
<dbReference type="EMBL" id="JANEYG010000089">
    <property type="protein sequence ID" value="KAJ8913701.1"/>
    <property type="molecule type" value="Genomic_DNA"/>
</dbReference>
<dbReference type="InterPro" id="IPR038418">
    <property type="entry name" value="6-PTP_synth/QueD_sf"/>
</dbReference>
<gene>
    <name evidence="12" type="ORF">NQ315_007418</name>
</gene>
<evidence type="ECO:0000256" key="3">
    <source>
        <dbReference type="ARBA" id="ARBA00013100"/>
    </source>
</evidence>
<dbReference type="PROSITE" id="PS00988">
    <property type="entry name" value="PTPS_2"/>
    <property type="match status" value="1"/>
</dbReference>